<dbReference type="AlphaFoldDB" id="A0A918TZ02"/>
<name>A0A918TZ02_9RHOB</name>
<evidence type="ECO:0000256" key="1">
    <source>
        <dbReference type="ARBA" id="ARBA00008857"/>
    </source>
</evidence>
<evidence type="ECO:0000259" key="4">
    <source>
        <dbReference type="Pfam" id="PF13356"/>
    </source>
</evidence>
<dbReference type="PANTHER" id="PTHR30629:SF2">
    <property type="entry name" value="PROPHAGE INTEGRASE INTS-RELATED"/>
    <property type="match status" value="1"/>
</dbReference>
<organism evidence="5 6">
    <name type="scientific">Neogemmobacter tilapiae</name>
    <dbReference type="NCBI Taxonomy" id="875041"/>
    <lineage>
        <taxon>Bacteria</taxon>
        <taxon>Pseudomonadati</taxon>
        <taxon>Pseudomonadota</taxon>
        <taxon>Alphaproteobacteria</taxon>
        <taxon>Rhodobacterales</taxon>
        <taxon>Paracoccaceae</taxon>
        <taxon>Neogemmobacter</taxon>
    </lineage>
</organism>
<dbReference type="InterPro" id="IPR025166">
    <property type="entry name" value="Integrase_DNA_bind_dom"/>
</dbReference>
<dbReference type="GO" id="GO:0003677">
    <property type="term" value="F:DNA binding"/>
    <property type="evidence" value="ECO:0007669"/>
    <property type="project" value="UniProtKB-KW"/>
</dbReference>
<dbReference type="InterPro" id="IPR050808">
    <property type="entry name" value="Phage_Integrase"/>
</dbReference>
<dbReference type="PANTHER" id="PTHR30629">
    <property type="entry name" value="PROPHAGE INTEGRASE"/>
    <property type="match status" value="1"/>
</dbReference>
<evidence type="ECO:0000313" key="6">
    <source>
        <dbReference type="Proteomes" id="UP000638981"/>
    </source>
</evidence>
<feature type="domain" description="Integrase DNA-binding" evidence="4">
    <location>
        <begin position="18"/>
        <end position="55"/>
    </location>
</feature>
<evidence type="ECO:0000256" key="3">
    <source>
        <dbReference type="ARBA" id="ARBA00023125"/>
    </source>
</evidence>
<dbReference type="Pfam" id="PF13356">
    <property type="entry name" value="Arm-DNA-bind_3"/>
    <property type="match status" value="1"/>
</dbReference>
<proteinExistence type="inferred from homology"/>
<reference evidence="5" key="2">
    <citation type="submission" date="2020-09" db="EMBL/GenBank/DDBJ databases">
        <authorList>
            <person name="Sun Q."/>
            <person name="Kim S."/>
        </authorList>
    </citation>
    <scope>NUCLEOTIDE SEQUENCE</scope>
    <source>
        <strain evidence="5">KCTC 23310</strain>
    </source>
</reference>
<dbReference type="GO" id="GO:0015074">
    <property type="term" value="P:DNA integration"/>
    <property type="evidence" value="ECO:0007669"/>
    <property type="project" value="UniProtKB-KW"/>
</dbReference>
<dbReference type="InterPro" id="IPR010998">
    <property type="entry name" value="Integrase_recombinase_N"/>
</dbReference>
<evidence type="ECO:0000313" key="5">
    <source>
        <dbReference type="EMBL" id="GHC67205.1"/>
    </source>
</evidence>
<dbReference type="Gene3D" id="3.30.160.390">
    <property type="entry name" value="Integrase, DNA-binding domain"/>
    <property type="match status" value="1"/>
</dbReference>
<dbReference type="InterPro" id="IPR038488">
    <property type="entry name" value="Integrase_DNA-bd_sf"/>
</dbReference>
<dbReference type="SUPFAM" id="SSF56349">
    <property type="entry name" value="DNA breaking-rejoining enzymes"/>
    <property type="match status" value="1"/>
</dbReference>
<dbReference type="Proteomes" id="UP000638981">
    <property type="component" value="Unassembled WGS sequence"/>
</dbReference>
<keyword evidence="3" id="KW-0238">DNA-binding</keyword>
<protein>
    <recommendedName>
        <fullName evidence="4">Integrase DNA-binding domain-containing protein</fullName>
    </recommendedName>
</protein>
<comment type="similarity">
    <text evidence="1">Belongs to the 'phage' integrase family.</text>
</comment>
<evidence type="ECO:0000256" key="2">
    <source>
        <dbReference type="ARBA" id="ARBA00022908"/>
    </source>
</evidence>
<keyword evidence="2" id="KW-0229">DNA integration</keyword>
<dbReference type="Gene3D" id="1.10.150.130">
    <property type="match status" value="1"/>
</dbReference>
<gene>
    <name evidence="5" type="ORF">GCM10007315_35320</name>
</gene>
<reference evidence="5" key="1">
    <citation type="journal article" date="2014" name="Int. J. Syst. Evol. Microbiol.">
        <title>Complete genome sequence of Corynebacterium casei LMG S-19264T (=DSM 44701T), isolated from a smear-ripened cheese.</title>
        <authorList>
            <consortium name="US DOE Joint Genome Institute (JGI-PGF)"/>
            <person name="Walter F."/>
            <person name="Albersmeier A."/>
            <person name="Kalinowski J."/>
            <person name="Ruckert C."/>
        </authorList>
    </citation>
    <scope>NUCLEOTIDE SEQUENCE</scope>
    <source>
        <strain evidence="5">KCTC 23310</strain>
    </source>
</reference>
<sequence>MTQPSPFRYFKTSPEIIRLTIGRWPEWSVTAARERAKELRRAIEEGQDPLAARDEWRGAPRVTDMIDRYIAENLPKLAKTSAGDQVSMLKKMVEPVWGNRLVTEITKSEVAKFLDFVAEGRPRPWHCQRNSGCPDVL</sequence>
<dbReference type="EMBL" id="BMYJ01000015">
    <property type="protein sequence ID" value="GHC67205.1"/>
    <property type="molecule type" value="Genomic_DNA"/>
</dbReference>
<comment type="caution">
    <text evidence="5">The sequence shown here is derived from an EMBL/GenBank/DDBJ whole genome shotgun (WGS) entry which is preliminary data.</text>
</comment>
<keyword evidence="6" id="KW-1185">Reference proteome</keyword>
<dbReference type="InterPro" id="IPR011010">
    <property type="entry name" value="DNA_brk_join_enz"/>
</dbReference>
<accession>A0A918TZ02</accession>